<dbReference type="GO" id="GO:0009401">
    <property type="term" value="P:phosphoenolpyruvate-dependent sugar phosphotransferase system"/>
    <property type="evidence" value="ECO:0007669"/>
    <property type="project" value="InterPro"/>
</dbReference>
<comment type="function">
    <text evidence="2">Component of the dihydroxyacetone kinase complex, which is responsible for the phosphoenolpyruvate (PEP)-dependent phosphorylation of dihydroxyacetone. DhaM serves as the phosphoryl donor. Is phosphorylated by phosphoenolpyruvate in an EI- and HPr-dependent reaction, and a phosphorelay system on histidine residues finally leads to phosphoryl transfer to DhaL and dihydroxyacetone.</text>
</comment>
<dbReference type="RefSeq" id="WP_097897964.1">
    <property type="nucleotide sequence ID" value="NZ_NVOR01000034.1"/>
</dbReference>
<accession>A0AA91ZT75</accession>
<protein>
    <recommendedName>
        <fullName evidence="3">phosphoenolpyruvate--glycerone phosphotransferase</fullName>
        <ecNumber evidence="3">2.7.1.121</ecNumber>
    </recommendedName>
</protein>
<evidence type="ECO:0000259" key="6">
    <source>
        <dbReference type="PROSITE" id="PS51096"/>
    </source>
</evidence>
<dbReference type="AlphaFoldDB" id="A0AA91ZT75"/>
<evidence type="ECO:0000256" key="1">
    <source>
        <dbReference type="ARBA" id="ARBA00001113"/>
    </source>
</evidence>
<dbReference type="InterPro" id="IPR039643">
    <property type="entry name" value="DhaM"/>
</dbReference>
<evidence type="ECO:0000256" key="2">
    <source>
        <dbReference type="ARBA" id="ARBA00002788"/>
    </source>
</evidence>
<dbReference type="NCBIfam" id="TIGR02364">
    <property type="entry name" value="dha_pts"/>
    <property type="match status" value="1"/>
</dbReference>
<dbReference type="InterPro" id="IPR004701">
    <property type="entry name" value="PTS_EIIA_man-typ"/>
</dbReference>
<dbReference type="GO" id="GO:0016020">
    <property type="term" value="C:membrane"/>
    <property type="evidence" value="ECO:0007669"/>
    <property type="project" value="InterPro"/>
</dbReference>
<evidence type="ECO:0000313" key="8">
    <source>
        <dbReference type="Proteomes" id="UP000221020"/>
    </source>
</evidence>
<gene>
    <name evidence="7" type="ORF">CON65_12000</name>
</gene>
<dbReference type="GO" id="GO:0019563">
    <property type="term" value="P:glycerol catabolic process"/>
    <property type="evidence" value="ECO:0007669"/>
    <property type="project" value="InterPro"/>
</dbReference>
<dbReference type="PANTHER" id="PTHR38594:SF1">
    <property type="entry name" value="PEP-DEPENDENT DIHYDROXYACETONE KINASE, PHOSPHORYL DONOR SUBUNIT DHAM"/>
    <property type="match status" value="1"/>
</dbReference>
<evidence type="ECO:0000256" key="3">
    <source>
        <dbReference type="ARBA" id="ARBA00012095"/>
    </source>
</evidence>
<dbReference type="SUPFAM" id="SSF53062">
    <property type="entry name" value="PTS system fructose IIA component-like"/>
    <property type="match status" value="1"/>
</dbReference>
<dbReference type="InterPro" id="IPR036662">
    <property type="entry name" value="PTS_EIIA_man-typ_sf"/>
</dbReference>
<evidence type="ECO:0000256" key="5">
    <source>
        <dbReference type="ARBA" id="ARBA00046577"/>
    </source>
</evidence>
<dbReference type="GO" id="GO:0047324">
    <property type="term" value="F:phosphoenolpyruvate-glycerone phosphotransferase activity"/>
    <property type="evidence" value="ECO:0007669"/>
    <property type="project" value="UniProtKB-EC"/>
</dbReference>
<dbReference type="PANTHER" id="PTHR38594">
    <property type="entry name" value="PEP-DEPENDENT DIHYDROXYACETONE KINASE, PHOSPHORYL DONOR SUBUNIT DHAM"/>
    <property type="match status" value="1"/>
</dbReference>
<dbReference type="PROSITE" id="PS51096">
    <property type="entry name" value="PTS_EIIA_TYPE_4"/>
    <property type="match status" value="1"/>
</dbReference>
<proteinExistence type="predicted"/>
<comment type="caution">
    <text evidence="7">The sequence shown here is derived from an EMBL/GenBank/DDBJ whole genome shotgun (WGS) entry which is preliminary data.</text>
</comment>
<dbReference type="EMBL" id="NVOR01000034">
    <property type="protein sequence ID" value="PED82481.1"/>
    <property type="molecule type" value="Genomic_DNA"/>
</dbReference>
<feature type="domain" description="PTS EIIA type-4" evidence="6">
    <location>
        <begin position="1"/>
        <end position="130"/>
    </location>
</feature>
<dbReference type="InterPro" id="IPR012844">
    <property type="entry name" value="DhaM_N"/>
</dbReference>
<reference evidence="7 8" key="1">
    <citation type="submission" date="2017-09" db="EMBL/GenBank/DDBJ databases">
        <title>Large-scale bioinformatics analysis of Bacillus genomes uncovers conserved roles of natural products in bacterial physiology.</title>
        <authorList>
            <consortium name="Agbiome Team Llc"/>
            <person name="Bleich R.M."/>
            <person name="Grubbs K.J."/>
            <person name="Santa Maria K.C."/>
            <person name="Allen S.E."/>
            <person name="Farag S."/>
            <person name="Shank E.A."/>
            <person name="Bowers A."/>
        </authorList>
    </citation>
    <scope>NUCLEOTIDE SEQUENCE [LARGE SCALE GENOMIC DNA]</scope>
    <source>
        <strain evidence="7 8">AFS092012</strain>
    </source>
</reference>
<name>A0AA91ZT75_9BACI</name>
<organism evidence="7 8">
    <name type="scientific">Bacillus pseudomycoides</name>
    <dbReference type="NCBI Taxonomy" id="64104"/>
    <lineage>
        <taxon>Bacteria</taxon>
        <taxon>Bacillati</taxon>
        <taxon>Bacillota</taxon>
        <taxon>Bacilli</taxon>
        <taxon>Bacillales</taxon>
        <taxon>Bacillaceae</taxon>
        <taxon>Bacillus</taxon>
        <taxon>Bacillus cereus group</taxon>
    </lineage>
</organism>
<sequence length="130" mass="14239">MVGIVLVSHSEKIVEGIYELAKQMAPNAKVALAGGTEDHRLGTDMNKIQEAIHHVYSKDGVLVLFDIGSAFMNTEMALEFLDEEMQGNVEIIDAALVEGAITAIVESQIGRTKEEIKESLKEITLNKRLS</sequence>
<dbReference type="EC" id="2.7.1.121" evidence="3"/>
<dbReference type="Gene3D" id="3.40.50.510">
    <property type="entry name" value="Phosphotransferase system, mannose-type IIA component"/>
    <property type="match status" value="1"/>
</dbReference>
<dbReference type="Proteomes" id="UP000221020">
    <property type="component" value="Unassembled WGS sequence"/>
</dbReference>
<comment type="catalytic activity">
    <reaction evidence="1">
        <text>dihydroxyacetone + phosphoenolpyruvate = dihydroxyacetone phosphate + pyruvate</text>
        <dbReference type="Rhea" id="RHEA:18381"/>
        <dbReference type="ChEBI" id="CHEBI:15361"/>
        <dbReference type="ChEBI" id="CHEBI:16016"/>
        <dbReference type="ChEBI" id="CHEBI:57642"/>
        <dbReference type="ChEBI" id="CHEBI:58702"/>
        <dbReference type="EC" id="2.7.1.121"/>
    </reaction>
</comment>
<comment type="subunit">
    <text evidence="5">Homodimer. The dihydroxyacetone kinase complex is composed of a homodimer of DhaM, a homodimer of DhaK and the subunit DhaL.</text>
</comment>
<keyword evidence="4" id="KW-0808">Transferase</keyword>
<evidence type="ECO:0000313" key="7">
    <source>
        <dbReference type="EMBL" id="PED82481.1"/>
    </source>
</evidence>
<evidence type="ECO:0000256" key="4">
    <source>
        <dbReference type="ARBA" id="ARBA00022679"/>
    </source>
</evidence>
<dbReference type="Pfam" id="PF03610">
    <property type="entry name" value="EIIA-man"/>
    <property type="match status" value="1"/>
</dbReference>